<evidence type="ECO:0000259" key="2">
    <source>
        <dbReference type="PROSITE" id="PS50405"/>
    </source>
</evidence>
<comment type="caution">
    <text evidence="3">The sequence shown here is derived from an EMBL/GenBank/DDBJ whole genome shotgun (WGS) entry which is preliminary data.</text>
</comment>
<feature type="domain" description="GST C-terminal" evidence="2">
    <location>
        <begin position="96"/>
        <end position="219"/>
    </location>
</feature>
<dbReference type="PROSITE" id="PS50405">
    <property type="entry name" value="GST_CTER"/>
    <property type="match status" value="1"/>
</dbReference>
<dbReference type="PROSITE" id="PS50404">
    <property type="entry name" value="GST_NTER"/>
    <property type="match status" value="1"/>
</dbReference>
<evidence type="ECO:0000259" key="1">
    <source>
        <dbReference type="PROSITE" id="PS50404"/>
    </source>
</evidence>
<dbReference type="EMBL" id="JANCLU010000026">
    <property type="protein sequence ID" value="MCP8940725.1"/>
    <property type="molecule type" value="Genomic_DNA"/>
</dbReference>
<dbReference type="SFLD" id="SFLDG00358">
    <property type="entry name" value="Main_(cytGST)"/>
    <property type="match status" value="1"/>
</dbReference>
<dbReference type="SUPFAM" id="SSF47616">
    <property type="entry name" value="GST C-terminal domain-like"/>
    <property type="match status" value="1"/>
</dbReference>
<protein>
    <submittedName>
        <fullName evidence="3">Glutathione S-transferase family protein</fullName>
    </submittedName>
</protein>
<evidence type="ECO:0000313" key="4">
    <source>
        <dbReference type="Proteomes" id="UP001205890"/>
    </source>
</evidence>
<feature type="domain" description="GST N-terminal" evidence="1">
    <location>
        <begin position="1"/>
        <end position="92"/>
    </location>
</feature>
<reference evidence="3 4" key="1">
    <citation type="submission" date="2022-07" db="EMBL/GenBank/DDBJ databases">
        <authorList>
            <person name="Li W.-J."/>
            <person name="Deng Q.-Q."/>
        </authorList>
    </citation>
    <scope>NUCLEOTIDE SEQUENCE [LARGE SCALE GENOMIC DNA]</scope>
    <source>
        <strain evidence="3 4">SYSU M60028</strain>
    </source>
</reference>
<sequence length="219" mass="24360">MTLTIYGCYRSRATRNIWLALELGLEFEHVPVIQVYRLPDPMAPDAPLHTRSPEFLAVNPNGHIPAIDDDGFRLWESLAINIYLSRKHGGPLAPADTREEGLAAMWALWAATEVETPALTIMQNRVGKPPEQRDAAAANAAVEALRRPFAVLDEALAKDGYLVGGRFTVADINVAEVMRYAQAAPELFETAPRVKAWLAACQSRPAFREMMRRRELEPA</sequence>
<name>A0ABT1LGU2_9HYPH</name>
<accession>A0ABT1LGU2</accession>
<dbReference type="InterPro" id="IPR036282">
    <property type="entry name" value="Glutathione-S-Trfase_C_sf"/>
</dbReference>
<evidence type="ECO:0000313" key="3">
    <source>
        <dbReference type="EMBL" id="MCP8940725.1"/>
    </source>
</evidence>
<dbReference type="PANTHER" id="PTHR44051:SF8">
    <property type="entry name" value="GLUTATHIONE S-TRANSFERASE GSTA"/>
    <property type="match status" value="1"/>
</dbReference>
<proteinExistence type="predicted"/>
<organism evidence="3 4">
    <name type="scientific">Alsobacter ponti</name>
    <dbReference type="NCBI Taxonomy" id="2962936"/>
    <lineage>
        <taxon>Bacteria</taxon>
        <taxon>Pseudomonadati</taxon>
        <taxon>Pseudomonadota</taxon>
        <taxon>Alphaproteobacteria</taxon>
        <taxon>Hyphomicrobiales</taxon>
        <taxon>Alsobacteraceae</taxon>
        <taxon>Alsobacter</taxon>
    </lineage>
</organism>
<dbReference type="Gene3D" id="1.20.1050.10">
    <property type="match status" value="1"/>
</dbReference>
<dbReference type="SFLD" id="SFLDG01150">
    <property type="entry name" value="Main.1:_Beta-like"/>
    <property type="match status" value="1"/>
</dbReference>
<keyword evidence="4" id="KW-1185">Reference proteome</keyword>
<dbReference type="PANTHER" id="PTHR44051">
    <property type="entry name" value="GLUTATHIONE S-TRANSFERASE-RELATED"/>
    <property type="match status" value="1"/>
</dbReference>
<dbReference type="InterPro" id="IPR004046">
    <property type="entry name" value="GST_C"/>
</dbReference>
<dbReference type="CDD" id="cd03046">
    <property type="entry name" value="GST_N_GTT1_like"/>
    <property type="match status" value="1"/>
</dbReference>
<dbReference type="InterPro" id="IPR010987">
    <property type="entry name" value="Glutathione-S-Trfase_C-like"/>
</dbReference>
<dbReference type="SUPFAM" id="SSF52833">
    <property type="entry name" value="Thioredoxin-like"/>
    <property type="match status" value="1"/>
</dbReference>
<dbReference type="InterPro" id="IPR036249">
    <property type="entry name" value="Thioredoxin-like_sf"/>
</dbReference>
<dbReference type="InterPro" id="IPR004045">
    <property type="entry name" value="Glutathione_S-Trfase_N"/>
</dbReference>
<dbReference type="SFLD" id="SFLDS00019">
    <property type="entry name" value="Glutathione_Transferase_(cytos"/>
    <property type="match status" value="1"/>
</dbReference>
<dbReference type="RefSeq" id="WP_254745784.1">
    <property type="nucleotide sequence ID" value="NZ_JANCLU010000026.1"/>
</dbReference>
<gene>
    <name evidence="3" type="ORF">NK718_19540</name>
</gene>
<dbReference type="Gene3D" id="3.40.30.10">
    <property type="entry name" value="Glutaredoxin"/>
    <property type="match status" value="1"/>
</dbReference>
<dbReference type="Proteomes" id="UP001205890">
    <property type="component" value="Unassembled WGS sequence"/>
</dbReference>
<dbReference type="InterPro" id="IPR040079">
    <property type="entry name" value="Glutathione_S-Trfase"/>
</dbReference>
<dbReference type="Pfam" id="PF00043">
    <property type="entry name" value="GST_C"/>
    <property type="match status" value="1"/>
</dbReference>
<dbReference type="Pfam" id="PF13409">
    <property type="entry name" value="GST_N_2"/>
    <property type="match status" value="1"/>
</dbReference>